<accession>A0ABP8ZE61</accession>
<feature type="transmembrane region" description="Helical" evidence="1">
    <location>
        <begin position="51"/>
        <end position="73"/>
    </location>
</feature>
<organism evidence="2 3">
    <name type="scientific">Amnibacterium soli</name>
    <dbReference type="NCBI Taxonomy" id="1282736"/>
    <lineage>
        <taxon>Bacteria</taxon>
        <taxon>Bacillati</taxon>
        <taxon>Actinomycetota</taxon>
        <taxon>Actinomycetes</taxon>
        <taxon>Micrococcales</taxon>
        <taxon>Microbacteriaceae</taxon>
        <taxon>Amnibacterium</taxon>
    </lineage>
</organism>
<dbReference type="RefSeq" id="WP_345482003.1">
    <property type="nucleotide sequence ID" value="NZ_BAABLP010000006.1"/>
</dbReference>
<keyword evidence="1" id="KW-1133">Transmembrane helix</keyword>
<dbReference type="EMBL" id="BAABLP010000006">
    <property type="protein sequence ID" value="GAA4754066.1"/>
    <property type="molecule type" value="Genomic_DNA"/>
</dbReference>
<feature type="transmembrane region" description="Helical" evidence="1">
    <location>
        <begin position="21"/>
        <end position="45"/>
    </location>
</feature>
<reference evidence="3" key="1">
    <citation type="journal article" date="2019" name="Int. J. Syst. Evol. Microbiol.">
        <title>The Global Catalogue of Microorganisms (GCM) 10K type strain sequencing project: providing services to taxonomists for standard genome sequencing and annotation.</title>
        <authorList>
            <consortium name="The Broad Institute Genomics Platform"/>
            <consortium name="The Broad Institute Genome Sequencing Center for Infectious Disease"/>
            <person name="Wu L."/>
            <person name="Ma J."/>
        </authorList>
    </citation>
    <scope>NUCLEOTIDE SEQUENCE [LARGE SCALE GENOMIC DNA]</scope>
    <source>
        <strain evidence="3">JCM 19015</strain>
    </source>
</reference>
<evidence type="ECO:0000313" key="2">
    <source>
        <dbReference type="EMBL" id="GAA4754066.1"/>
    </source>
</evidence>
<gene>
    <name evidence="2" type="ORF">GCM10025783_28770</name>
</gene>
<name>A0ABP8ZE61_9MICO</name>
<comment type="caution">
    <text evidence="2">The sequence shown here is derived from an EMBL/GenBank/DDBJ whole genome shotgun (WGS) entry which is preliminary data.</text>
</comment>
<keyword evidence="3" id="KW-1185">Reference proteome</keyword>
<keyword evidence="1" id="KW-0472">Membrane</keyword>
<dbReference type="InterPro" id="IPR036890">
    <property type="entry name" value="HATPase_C_sf"/>
</dbReference>
<sequence length="409" mass="42187">MTSDSVPAPVVRVGALRFQKYLGLIVGAFGLLYALQTLDALAAGWPTMSGTAGGAAVALVAGSVLLGSVAGIAPSRARSLFLGAAILFCGAVAVWPFSISGPVPATPMPWFIGLMPVQAAYLAVSFQRLVVPTVGALLISAGVTGVLIARGGLGLAESVENGLFGVAVSVVLIVLIAAVRRGVARADSAQQAALDGYGRSLLDEATESERVRTDALVHDSVLTTFLAAAAARDPESEELARRMASNALRVLAHVNRSEDAGPAVPFGKVLIDEVDRFDPIMPGWDVEVADLADLVLPAQAAQMIVTAMLHSMTGSVQHSGAERRSLTMSELGPDGIRVVIADDGAPVDLGDPDDPRAVLHRTVIDLMRVVDGRADIATRRGSGTVVTLSWGSVVVTGTAPRPEPVEASA</sequence>
<evidence type="ECO:0008006" key="4">
    <source>
        <dbReference type="Google" id="ProtNLM"/>
    </source>
</evidence>
<evidence type="ECO:0000313" key="3">
    <source>
        <dbReference type="Proteomes" id="UP001500121"/>
    </source>
</evidence>
<keyword evidence="1" id="KW-0812">Transmembrane</keyword>
<protein>
    <recommendedName>
        <fullName evidence="4">Signal transduction histidine kinase</fullName>
    </recommendedName>
</protein>
<feature type="transmembrane region" description="Helical" evidence="1">
    <location>
        <begin position="80"/>
        <end position="99"/>
    </location>
</feature>
<feature type="transmembrane region" description="Helical" evidence="1">
    <location>
        <begin position="129"/>
        <end position="149"/>
    </location>
</feature>
<dbReference type="Proteomes" id="UP001500121">
    <property type="component" value="Unassembled WGS sequence"/>
</dbReference>
<dbReference type="Gene3D" id="3.30.565.10">
    <property type="entry name" value="Histidine kinase-like ATPase, C-terminal domain"/>
    <property type="match status" value="1"/>
</dbReference>
<feature type="transmembrane region" description="Helical" evidence="1">
    <location>
        <begin position="161"/>
        <end position="179"/>
    </location>
</feature>
<feature type="transmembrane region" description="Helical" evidence="1">
    <location>
        <begin position="105"/>
        <end position="124"/>
    </location>
</feature>
<proteinExistence type="predicted"/>
<evidence type="ECO:0000256" key="1">
    <source>
        <dbReference type="SAM" id="Phobius"/>
    </source>
</evidence>